<reference evidence="14" key="1">
    <citation type="submission" date="2017-09" db="EMBL/GenBank/DDBJ databases">
        <title>Depth-based differentiation of microbial function through sediment-hosted aquifers and enrichment of novel symbionts in the deep terrestrial subsurface.</title>
        <authorList>
            <person name="Probst A.J."/>
            <person name="Ladd B."/>
            <person name="Jarett J.K."/>
            <person name="Geller-Mcgrath D.E."/>
            <person name="Sieber C.M.K."/>
            <person name="Emerson J.B."/>
            <person name="Anantharaman K."/>
            <person name="Thomas B.C."/>
            <person name="Malmstrom R."/>
            <person name="Stieglmeier M."/>
            <person name="Klingl A."/>
            <person name="Woyke T."/>
            <person name="Ryan C.M."/>
            <person name="Banfield J.F."/>
        </authorList>
    </citation>
    <scope>NUCLEOTIDE SEQUENCE [LARGE SCALE GENOMIC DNA]</scope>
</reference>
<evidence type="ECO:0000256" key="7">
    <source>
        <dbReference type="ARBA" id="ARBA00022989"/>
    </source>
</evidence>
<dbReference type="InterPro" id="IPR001460">
    <property type="entry name" value="PCN-bd_Tpept"/>
</dbReference>
<evidence type="ECO:0000256" key="3">
    <source>
        <dbReference type="ARBA" id="ARBA00022475"/>
    </source>
</evidence>
<dbReference type="Pfam" id="PF03717">
    <property type="entry name" value="PBP_dimer"/>
    <property type="match status" value="1"/>
</dbReference>
<keyword evidence="4 10" id="KW-0812">Transmembrane</keyword>
<evidence type="ECO:0000256" key="1">
    <source>
        <dbReference type="ARBA" id="ARBA00004167"/>
    </source>
</evidence>
<evidence type="ECO:0000256" key="4">
    <source>
        <dbReference type="ARBA" id="ARBA00022692"/>
    </source>
</evidence>
<keyword evidence="3" id="KW-1003">Cell membrane</keyword>
<evidence type="ECO:0000259" key="12">
    <source>
        <dbReference type="Pfam" id="PF03717"/>
    </source>
</evidence>
<dbReference type="AlphaFoldDB" id="A0A2H0VIU4"/>
<evidence type="ECO:0000313" key="13">
    <source>
        <dbReference type="EMBL" id="PIR99011.1"/>
    </source>
</evidence>
<dbReference type="GO" id="GO:0008658">
    <property type="term" value="F:penicillin binding"/>
    <property type="evidence" value="ECO:0007669"/>
    <property type="project" value="InterPro"/>
</dbReference>
<evidence type="ECO:0000259" key="11">
    <source>
        <dbReference type="Pfam" id="PF00905"/>
    </source>
</evidence>
<keyword evidence="9" id="KW-0961">Cell wall biogenesis/degradation</keyword>
<comment type="caution">
    <text evidence="13">The sequence shown here is derived from an EMBL/GenBank/DDBJ whole genome shotgun (WGS) entry which is preliminary data.</text>
</comment>
<evidence type="ECO:0000256" key="5">
    <source>
        <dbReference type="ARBA" id="ARBA00022960"/>
    </source>
</evidence>
<evidence type="ECO:0000256" key="2">
    <source>
        <dbReference type="ARBA" id="ARBA00004236"/>
    </source>
</evidence>
<dbReference type="Pfam" id="PF00905">
    <property type="entry name" value="Transpeptidase"/>
    <property type="match status" value="1"/>
</dbReference>
<sequence length="510" mass="55975">MKNDWQENLTFNSQRKRHGFGTTTMPINSRNVRIRIRVIWGVFVVGVALIVAKILYLQIIERGQHQLTSYANHVELIRQVAPRGIIYDRNGIALPRDSATAPIVGYLSEVKEDELGCREGLCYSPGMIIGRSGLEQVFESRLRGRDGGRFVEVDSGGLEVRELGNNQAEAGSDVNLSIDSRIQKIMYDSLGGKKGSAVALDMQGKVLGLVSSPAYDPTNVVDYLKDTEKLYFLNRAISGTYPPGSVFKLVSAYAGLGEGKITRDTQFEDTGEIKVGIYRYGNWYFDQYGKTEGNISLVKALVRSNDIYFYKVGEAVGVDKLAVWARKFGLGEKTGIEIPGERAGLVPDQLWKERTTGEKWFLGNTYHMAIGQGDLLVTPLQIARMTLGVVSGRLCQVSLLKEGEVKCQDLGLKTQDIETVTEGMKGACATGGTAFPFFNFTPWVLCKTGTAQHSGQLSDSDKAHAWITVAYPGDNPQMILTVMFEAAGEGSMEAGPVAKDILVKWKALGK</sequence>
<feature type="domain" description="Penicillin-binding protein transpeptidase" evidence="11">
    <location>
        <begin position="195"/>
        <end position="502"/>
    </location>
</feature>
<comment type="subcellular location">
    <subcellularLocation>
        <location evidence="2">Cell membrane</location>
    </subcellularLocation>
    <subcellularLocation>
        <location evidence="1">Membrane</location>
        <topology evidence="1">Single-pass membrane protein</topology>
    </subcellularLocation>
</comment>
<evidence type="ECO:0000256" key="6">
    <source>
        <dbReference type="ARBA" id="ARBA00022984"/>
    </source>
</evidence>
<keyword evidence="6" id="KW-0573">Peptidoglycan synthesis</keyword>
<dbReference type="Gene3D" id="3.90.1310.10">
    <property type="entry name" value="Penicillin-binding protein 2a (Domain 2)"/>
    <property type="match status" value="1"/>
</dbReference>
<dbReference type="PANTHER" id="PTHR30627">
    <property type="entry name" value="PEPTIDOGLYCAN D,D-TRANSPEPTIDASE"/>
    <property type="match status" value="1"/>
</dbReference>
<feature type="transmembrane region" description="Helical" evidence="10">
    <location>
        <begin position="38"/>
        <end position="59"/>
    </location>
</feature>
<name>A0A2H0VIU4_9BACT</name>
<accession>A0A2H0VIU4</accession>
<keyword evidence="7 10" id="KW-1133">Transmembrane helix</keyword>
<evidence type="ECO:0000256" key="8">
    <source>
        <dbReference type="ARBA" id="ARBA00023136"/>
    </source>
</evidence>
<protein>
    <recommendedName>
        <fullName evidence="15">Penicillin-binding protein 2</fullName>
    </recommendedName>
</protein>
<dbReference type="EMBL" id="PFAF01000033">
    <property type="protein sequence ID" value="PIR99011.1"/>
    <property type="molecule type" value="Genomic_DNA"/>
</dbReference>
<evidence type="ECO:0000313" key="14">
    <source>
        <dbReference type="Proteomes" id="UP000230796"/>
    </source>
</evidence>
<evidence type="ECO:0000256" key="9">
    <source>
        <dbReference type="ARBA" id="ARBA00023316"/>
    </source>
</evidence>
<proteinExistence type="predicted"/>
<dbReference type="InterPro" id="IPR012338">
    <property type="entry name" value="Beta-lactam/transpept-like"/>
</dbReference>
<evidence type="ECO:0008006" key="15">
    <source>
        <dbReference type="Google" id="ProtNLM"/>
    </source>
</evidence>
<gene>
    <name evidence="13" type="ORF">COT87_01710</name>
</gene>
<keyword evidence="5" id="KW-0133">Cell shape</keyword>
<dbReference type="SUPFAM" id="SSF56601">
    <property type="entry name" value="beta-lactamase/transpeptidase-like"/>
    <property type="match status" value="1"/>
</dbReference>
<organism evidence="13 14">
    <name type="scientific">Candidatus Collierbacteria bacterium CG10_big_fil_rev_8_21_14_0_10_44_9</name>
    <dbReference type="NCBI Taxonomy" id="1974535"/>
    <lineage>
        <taxon>Bacteria</taxon>
        <taxon>Candidatus Collieribacteriota</taxon>
    </lineage>
</organism>
<dbReference type="PANTHER" id="PTHR30627:SF2">
    <property type="entry name" value="PEPTIDOGLYCAN D,D-TRANSPEPTIDASE MRDA"/>
    <property type="match status" value="1"/>
</dbReference>
<dbReference type="InterPro" id="IPR036138">
    <property type="entry name" value="PBP_dimer_sf"/>
</dbReference>
<dbReference type="Proteomes" id="UP000230796">
    <property type="component" value="Unassembled WGS sequence"/>
</dbReference>
<dbReference type="GO" id="GO:0071555">
    <property type="term" value="P:cell wall organization"/>
    <property type="evidence" value="ECO:0007669"/>
    <property type="project" value="TreeGrafter"/>
</dbReference>
<dbReference type="InterPro" id="IPR005311">
    <property type="entry name" value="PBP_dimer"/>
</dbReference>
<dbReference type="Gene3D" id="3.40.710.10">
    <property type="entry name" value="DD-peptidase/beta-lactamase superfamily"/>
    <property type="match status" value="1"/>
</dbReference>
<feature type="domain" description="Penicillin-binding protein dimerisation" evidence="12">
    <location>
        <begin position="95"/>
        <end position="162"/>
    </location>
</feature>
<dbReference type="GO" id="GO:0005886">
    <property type="term" value="C:plasma membrane"/>
    <property type="evidence" value="ECO:0007669"/>
    <property type="project" value="TreeGrafter"/>
</dbReference>
<evidence type="ECO:0000256" key="10">
    <source>
        <dbReference type="SAM" id="Phobius"/>
    </source>
</evidence>
<keyword evidence="8 10" id="KW-0472">Membrane</keyword>
<dbReference type="InterPro" id="IPR050515">
    <property type="entry name" value="Beta-lactam/transpept"/>
</dbReference>
<dbReference type="SUPFAM" id="SSF56519">
    <property type="entry name" value="Penicillin binding protein dimerisation domain"/>
    <property type="match status" value="1"/>
</dbReference>